<reference evidence="3" key="1">
    <citation type="journal article" date="2018" name="Mitochondrial DNA Part B Resour">
        <title>The complete mitochondrial genome sequence of the edible mushroom Stropharia rugosoannulata (Strophariaceae, Basidiomycota).</title>
        <authorList>
            <person name="Suzuki T."/>
            <person name="Ono A."/>
            <person name="Choi J.-H."/>
            <person name="Wu J."/>
            <person name="Kawagishi H."/>
            <person name="Dohra H."/>
        </authorList>
    </citation>
    <scope>NUCLEOTIDE SEQUENCE</scope>
    <source>
        <strain evidence="3">NBRC31871</strain>
    </source>
</reference>
<protein>
    <recommendedName>
        <fullName evidence="2">Homing endonuclease LAGLIDADG domain-containing protein</fullName>
    </recommendedName>
</protein>
<dbReference type="EMBL" id="AP019006">
    <property type="protein sequence ID" value="BBG67072.1"/>
    <property type="molecule type" value="Genomic_DNA"/>
</dbReference>
<dbReference type="InterPro" id="IPR027434">
    <property type="entry name" value="Homing_endonucl"/>
</dbReference>
<dbReference type="InterPro" id="IPR004860">
    <property type="entry name" value="LAGLIDADG_dom"/>
</dbReference>
<organism evidence="3">
    <name type="scientific">Stropharia rugosoannulata</name>
    <dbReference type="NCBI Taxonomy" id="68746"/>
    <lineage>
        <taxon>Eukaryota</taxon>
        <taxon>Fungi</taxon>
        <taxon>Dikarya</taxon>
        <taxon>Basidiomycota</taxon>
        <taxon>Agaricomycotina</taxon>
        <taxon>Agaricomycetes</taxon>
        <taxon>Agaricomycetidae</taxon>
        <taxon>Agaricales</taxon>
        <taxon>Agaricineae</taxon>
        <taxon>Strophariaceae</taxon>
        <taxon>Stropharia</taxon>
    </lineage>
</organism>
<accession>A0A3G9GXR4</accession>
<dbReference type="PANTHER" id="PTHR47539">
    <property type="entry name" value="PENTATRICOPEPTIDE REPEAT-CONTAINING PROTEIN OTP51, CHLOROPLASTIC"/>
    <property type="match status" value="1"/>
</dbReference>
<dbReference type="Pfam" id="PF03161">
    <property type="entry name" value="LAGLIDADG_2"/>
    <property type="match status" value="1"/>
</dbReference>
<evidence type="ECO:0000313" key="3">
    <source>
        <dbReference type="EMBL" id="BBG67072.1"/>
    </source>
</evidence>
<dbReference type="SUPFAM" id="SSF55608">
    <property type="entry name" value="Homing endonucleases"/>
    <property type="match status" value="1"/>
</dbReference>
<dbReference type="InterPro" id="IPR052500">
    <property type="entry name" value="Chloro/Mito_RNA_Process"/>
</dbReference>
<sequence length="218" mass="24736">MNSVIPMSKKELLSHGVISPNSNLLKIYKEQLNSLSNEQWEASIGLILGDASLNTQNKGKTYRIKFEWNNKNKAYIDHVLNLFDEWIISEPHKKIRTSPNGKEVFNWGFQTISHQAFNPLAELFISNSKKTISNGLILNHLTSRGLAYWFMDDGGKLDYNKNSKNKSIVLNTQSFTDLEVTNLAEELHEKFKFKTSTSCPCEGGGGLRARVEITKVKK</sequence>
<dbReference type="PANTHER" id="PTHR47539:SF1">
    <property type="entry name" value="PENTATRICOPEPTIDE REPEAT-CONTAINING PROTEIN OTP51, CHLOROPLASTIC"/>
    <property type="match status" value="1"/>
</dbReference>
<dbReference type="AlphaFoldDB" id="A0A3G9GXR4"/>
<evidence type="ECO:0000259" key="2">
    <source>
        <dbReference type="Pfam" id="PF03161"/>
    </source>
</evidence>
<dbReference type="GO" id="GO:0045292">
    <property type="term" value="P:mRNA cis splicing, via spliceosome"/>
    <property type="evidence" value="ECO:0007669"/>
    <property type="project" value="TreeGrafter"/>
</dbReference>
<keyword evidence="3" id="KW-0496">Mitochondrion</keyword>
<gene>
    <name evidence="3" type="primary">orf218</name>
</gene>
<feature type="domain" description="Homing endonuclease LAGLIDADG" evidence="2">
    <location>
        <begin position="41"/>
        <end position="197"/>
    </location>
</feature>
<comment type="function">
    <text evidence="1">Mitochondrial DNA endonuclease involved in intron homing.</text>
</comment>
<dbReference type="GO" id="GO:0000373">
    <property type="term" value="P:Group II intron splicing"/>
    <property type="evidence" value="ECO:0007669"/>
    <property type="project" value="TreeGrafter"/>
</dbReference>
<name>A0A3G9GXR4_9AGAR</name>
<dbReference type="Gene3D" id="3.10.28.10">
    <property type="entry name" value="Homing endonucleases"/>
    <property type="match status" value="2"/>
</dbReference>
<dbReference type="GO" id="GO:0004519">
    <property type="term" value="F:endonuclease activity"/>
    <property type="evidence" value="ECO:0007669"/>
    <property type="project" value="InterPro"/>
</dbReference>
<geneLocation type="mitochondrion" evidence="3"/>
<proteinExistence type="predicted"/>
<evidence type="ECO:0000256" key="1">
    <source>
        <dbReference type="ARBA" id="ARBA00002670"/>
    </source>
</evidence>